<sequence>MRYWSFIYPDGLIIIMAKRIVLKCEVCGETFNSNSLYYQHKVLQHSDYKPIVREDGYECPVCHEKRRGAASMLTHIGLHHITNKPVRVELQ</sequence>
<organism evidence="2 3">
    <name type="scientific">Saccharolobus shibatae</name>
    <dbReference type="NCBI Taxonomy" id="2286"/>
    <lineage>
        <taxon>Archaea</taxon>
        <taxon>Thermoproteota</taxon>
        <taxon>Thermoprotei</taxon>
        <taxon>Sulfolobales</taxon>
        <taxon>Sulfolobaceae</taxon>
        <taxon>Saccharolobus</taxon>
    </lineage>
</organism>
<feature type="domain" description="C2H2-type" evidence="1">
    <location>
        <begin position="22"/>
        <end position="50"/>
    </location>
</feature>
<dbReference type="PROSITE" id="PS00028">
    <property type="entry name" value="ZINC_FINGER_C2H2_1"/>
    <property type="match status" value="1"/>
</dbReference>
<dbReference type="InterPro" id="IPR036236">
    <property type="entry name" value="Znf_C2H2_sf"/>
</dbReference>
<dbReference type="SUPFAM" id="SSF57667">
    <property type="entry name" value="beta-beta-alpha zinc fingers"/>
    <property type="match status" value="1"/>
</dbReference>
<gene>
    <name evidence="2" type="ORF">J5U21_02144</name>
</gene>
<evidence type="ECO:0000313" key="2">
    <source>
        <dbReference type="EMBL" id="QXJ32493.1"/>
    </source>
</evidence>
<dbReference type="InterPro" id="IPR013087">
    <property type="entry name" value="Znf_C2H2_type"/>
</dbReference>
<accession>A0A8F5BVZ8</accession>
<reference evidence="2" key="1">
    <citation type="journal article" date="2021" name="Environ. Microbiol.">
        <title>New insights into the diversity and evolution of the archaeal mobilome from three complete genomes of Saccharolobus shibatae.</title>
        <authorList>
            <person name="Medvedeva S."/>
            <person name="Brandt D."/>
            <person name="Cvirkaite-Krupovic V."/>
            <person name="Liu Y."/>
            <person name="Severinov K."/>
            <person name="Ishino S."/>
            <person name="Ishino Y."/>
            <person name="Prangishvili D."/>
            <person name="Kalinowski J."/>
            <person name="Krupovic M."/>
        </authorList>
    </citation>
    <scope>NUCLEOTIDE SEQUENCE</scope>
    <source>
        <strain evidence="2">BEU9</strain>
    </source>
</reference>
<protein>
    <recommendedName>
        <fullName evidence="1">C2H2-type domain-containing protein</fullName>
    </recommendedName>
</protein>
<dbReference type="Proteomes" id="UP000693941">
    <property type="component" value="Chromosome"/>
</dbReference>
<name>A0A8F5BVZ8_9CREN</name>
<dbReference type="Gene3D" id="3.30.160.60">
    <property type="entry name" value="Classic Zinc Finger"/>
    <property type="match status" value="1"/>
</dbReference>
<dbReference type="EMBL" id="CP077715">
    <property type="protein sequence ID" value="QXJ32493.1"/>
    <property type="molecule type" value="Genomic_DNA"/>
</dbReference>
<dbReference type="SMART" id="SM00355">
    <property type="entry name" value="ZnF_C2H2"/>
    <property type="match status" value="2"/>
</dbReference>
<evidence type="ECO:0000259" key="1">
    <source>
        <dbReference type="PROSITE" id="PS50157"/>
    </source>
</evidence>
<evidence type="ECO:0000313" key="3">
    <source>
        <dbReference type="Proteomes" id="UP000693941"/>
    </source>
</evidence>
<dbReference type="Pfam" id="PF00096">
    <property type="entry name" value="zf-C2H2"/>
    <property type="match status" value="1"/>
</dbReference>
<dbReference type="PROSITE" id="PS50157">
    <property type="entry name" value="ZINC_FINGER_C2H2_2"/>
    <property type="match status" value="1"/>
</dbReference>
<dbReference type="AlphaFoldDB" id="A0A8F5BVZ8"/>
<proteinExistence type="predicted"/>